<feature type="transmembrane region" description="Helical" evidence="5">
    <location>
        <begin position="67"/>
        <end position="90"/>
    </location>
</feature>
<evidence type="ECO:0000256" key="5">
    <source>
        <dbReference type="SAM" id="Phobius"/>
    </source>
</evidence>
<protein>
    <submittedName>
        <fullName evidence="7">MFS transporter</fullName>
    </submittedName>
</protein>
<evidence type="ECO:0000256" key="4">
    <source>
        <dbReference type="ARBA" id="ARBA00023136"/>
    </source>
</evidence>
<evidence type="ECO:0000256" key="3">
    <source>
        <dbReference type="ARBA" id="ARBA00022989"/>
    </source>
</evidence>
<keyword evidence="2 5" id="KW-0812">Transmembrane</keyword>
<proteinExistence type="predicted"/>
<comment type="subcellular location">
    <subcellularLocation>
        <location evidence="1">Membrane</location>
        <topology evidence="1">Multi-pass membrane protein</topology>
    </subcellularLocation>
</comment>
<keyword evidence="8" id="KW-1185">Reference proteome</keyword>
<evidence type="ECO:0000313" key="7">
    <source>
        <dbReference type="EMBL" id="TRW17852.1"/>
    </source>
</evidence>
<feature type="domain" description="NnrU" evidence="6">
    <location>
        <begin position="3"/>
        <end position="208"/>
    </location>
</feature>
<dbReference type="InterPro" id="IPR009915">
    <property type="entry name" value="NnrU_dom"/>
</dbReference>
<dbReference type="Pfam" id="PF07298">
    <property type="entry name" value="NnrU"/>
    <property type="match status" value="1"/>
</dbReference>
<organism evidence="7 8">
    <name type="scientific">Glacieibacterium frigidum</name>
    <dbReference type="NCBI Taxonomy" id="2593303"/>
    <lineage>
        <taxon>Bacteria</taxon>
        <taxon>Pseudomonadati</taxon>
        <taxon>Pseudomonadota</taxon>
        <taxon>Alphaproteobacteria</taxon>
        <taxon>Sphingomonadales</taxon>
        <taxon>Sphingosinicellaceae</taxon>
        <taxon>Glacieibacterium</taxon>
    </lineage>
</organism>
<dbReference type="GO" id="GO:0016020">
    <property type="term" value="C:membrane"/>
    <property type="evidence" value="ECO:0007669"/>
    <property type="project" value="UniProtKB-SubCell"/>
</dbReference>
<dbReference type="Gene3D" id="1.20.120.1630">
    <property type="match status" value="1"/>
</dbReference>
<dbReference type="OrthoDB" id="7828645at2"/>
<reference evidence="7 8" key="1">
    <citation type="submission" date="2019-07" db="EMBL/GenBank/DDBJ databases">
        <title>Novel species isolated from glacier.</title>
        <authorList>
            <person name="Liu Q."/>
            <person name="Xin Y.-H."/>
        </authorList>
    </citation>
    <scope>NUCLEOTIDE SEQUENCE [LARGE SCALE GENOMIC DNA]</scope>
    <source>
        <strain evidence="7 8">LB1R16</strain>
    </source>
</reference>
<feature type="transmembrane region" description="Helical" evidence="5">
    <location>
        <begin position="37"/>
        <end position="55"/>
    </location>
</feature>
<dbReference type="AlphaFoldDB" id="A0A552UI07"/>
<sequence>MTVLLIALASFVGTHLLLSHALRPPLVAALGEKGFTGVYSLVAAVTLGWAVWAWGRAEVVPLWSASPWVWWAAVPVMLLASVLFVGSVSAPNPALMGDLRDTSGGPRGVQAITRHPMMWSFALWALVHAIVSGDARTVALCVAVGGLALVGARFQDGKKRGQLGERWAAHEAATSFVPFARGVRSPGLVALLGGVVLLVVAMTLHPIAGGPDLWSIFA</sequence>
<evidence type="ECO:0000256" key="1">
    <source>
        <dbReference type="ARBA" id="ARBA00004141"/>
    </source>
</evidence>
<feature type="transmembrane region" description="Helical" evidence="5">
    <location>
        <begin position="188"/>
        <end position="208"/>
    </location>
</feature>
<comment type="caution">
    <text evidence="7">The sequence shown here is derived from an EMBL/GenBank/DDBJ whole genome shotgun (WGS) entry which is preliminary data.</text>
</comment>
<keyword evidence="4 5" id="KW-0472">Membrane</keyword>
<name>A0A552UI07_9SPHN</name>
<gene>
    <name evidence="7" type="ORF">FMM06_06910</name>
</gene>
<evidence type="ECO:0000313" key="8">
    <source>
        <dbReference type="Proteomes" id="UP000317894"/>
    </source>
</evidence>
<dbReference type="RefSeq" id="WP_144236546.1">
    <property type="nucleotide sequence ID" value="NZ_VJWA01000001.1"/>
</dbReference>
<dbReference type="Proteomes" id="UP000317894">
    <property type="component" value="Unassembled WGS sequence"/>
</dbReference>
<keyword evidence="3 5" id="KW-1133">Transmembrane helix</keyword>
<dbReference type="EMBL" id="VJWA01000001">
    <property type="protein sequence ID" value="TRW17852.1"/>
    <property type="molecule type" value="Genomic_DNA"/>
</dbReference>
<evidence type="ECO:0000259" key="6">
    <source>
        <dbReference type="Pfam" id="PF07298"/>
    </source>
</evidence>
<evidence type="ECO:0000256" key="2">
    <source>
        <dbReference type="ARBA" id="ARBA00022692"/>
    </source>
</evidence>
<accession>A0A552UI07</accession>